<protein>
    <submittedName>
        <fullName evidence="2">Uncharacterized protein</fullName>
    </submittedName>
</protein>
<evidence type="ECO:0000313" key="3">
    <source>
        <dbReference type="Proteomes" id="UP000006552"/>
    </source>
</evidence>
<feature type="compositionally biased region" description="Polar residues" evidence="1">
    <location>
        <begin position="1"/>
        <end position="22"/>
    </location>
</feature>
<sequence length="94" mass="10805">MRSCGSPSSFSCATTSPSTTKPYRSPHDHPLARLDWSGATEWHTPVLFPKDTPSSRENIRRRPPDKHRTKWIFCSRIPCHAIGKRRLHGRNCPR</sequence>
<accession>Q5NZW3</accession>
<dbReference type="EMBL" id="CR555306">
    <property type="protein sequence ID" value="CAI09401.1"/>
    <property type="molecule type" value="Genomic_DNA"/>
</dbReference>
<feature type="region of interest" description="Disordered" evidence="1">
    <location>
        <begin position="45"/>
        <end position="67"/>
    </location>
</feature>
<keyword evidence="3" id="KW-1185">Reference proteome</keyword>
<feature type="compositionally biased region" description="Basic and acidic residues" evidence="1">
    <location>
        <begin position="53"/>
        <end position="62"/>
    </location>
</feature>
<name>Q5NZW3_AROAE</name>
<dbReference type="AlphaFoldDB" id="Q5NZW3"/>
<dbReference type="STRING" id="76114.ebA5769"/>
<feature type="region of interest" description="Disordered" evidence="1">
    <location>
        <begin position="1"/>
        <end position="30"/>
    </location>
</feature>
<proteinExistence type="predicted"/>
<evidence type="ECO:0000313" key="2">
    <source>
        <dbReference type="EMBL" id="CAI09401.1"/>
    </source>
</evidence>
<reference evidence="2 3" key="1">
    <citation type="journal article" date="2005" name="Arch. Microbiol.">
        <title>The genome sequence of an anaerobic aromatic-degrading denitrifying bacterium, strain EbN1.</title>
        <authorList>
            <person name="Rabus R."/>
            <person name="Kube M."/>
            <person name="Heider J."/>
            <person name="Beck A."/>
            <person name="Heitmann K."/>
            <person name="Widdel F."/>
            <person name="Reinhardt R."/>
        </authorList>
    </citation>
    <scope>NUCLEOTIDE SEQUENCE [LARGE SCALE GENOMIC DNA]</scope>
    <source>
        <strain evidence="2 3">EbN1</strain>
    </source>
</reference>
<dbReference type="HOGENOM" id="CLU_2380004_0_0_4"/>
<dbReference type="Proteomes" id="UP000006552">
    <property type="component" value="Chromosome"/>
</dbReference>
<organism evidence="2 3">
    <name type="scientific">Aromatoleum aromaticum (strain DSM 19018 / LMG 30748 / EbN1)</name>
    <name type="common">Azoarcus sp. (strain EbN1)</name>
    <dbReference type="NCBI Taxonomy" id="76114"/>
    <lineage>
        <taxon>Bacteria</taxon>
        <taxon>Pseudomonadati</taxon>
        <taxon>Pseudomonadota</taxon>
        <taxon>Betaproteobacteria</taxon>
        <taxon>Rhodocyclales</taxon>
        <taxon>Rhodocyclaceae</taxon>
        <taxon>Aromatoleum</taxon>
    </lineage>
</organism>
<evidence type="ECO:0000256" key="1">
    <source>
        <dbReference type="SAM" id="MobiDB-lite"/>
    </source>
</evidence>
<dbReference type="KEGG" id="eba:ebA5769"/>
<gene>
    <name evidence="2" type="ORF">ebA5769</name>
</gene>